<dbReference type="GO" id="GO:0140098">
    <property type="term" value="F:catalytic activity, acting on RNA"/>
    <property type="evidence" value="ECO:0007669"/>
    <property type="project" value="UniProtKB-ARBA"/>
</dbReference>
<evidence type="ECO:0000313" key="2">
    <source>
        <dbReference type="Proteomes" id="UP000319716"/>
    </source>
</evidence>
<reference evidence="1 2" key="1">
    <citation type="submission" date="2017-11" db="EMBL/GenBank/DDBJ databases">
        <title>Draft Genome Sequence of Sporolactobacillus inulinus NBRC 111894 Isolated from Koso, a Japanese Sugar-Vegetable Fermented Beverage.</title>
        <authorList>
            <person name="Chiou T.Y."/>
            <person name="Oshima K."/>
            <person name="Suda W."/>
            <person name="Hattori M."/>
            <person name="Takahashi T."/>
        </authorList>
    </citation>
    <scope>NUCLEOTIDE SEQUENCE [LARGE SCALE GENOMIC DNA]</scope>
    <source>
        <strain evidence="1 2">NBRC111894</strain>
    </source>
</reference>
<dbReference type="GO" id="GO:0009982">
    <property type="term" value="F:pseudouridine synthase activity"/>
    <property type="evidence" value="ECO:0007669"/>
    <property type="project" value="InterPro"/>
</dbReference>
<dbReference type="GO" id="GO:1990481">
    <property type="term" value="P:mRNA pseudouridine synthesis"/>
    <property type="evidence" value="ECO:0007669"/>
    <property type="project" value="TreeGrafter"/>
</dbReference>
<accession>A0A4Y1Z6G7</accession>
<dbReference type="InterPro" id="IPR014780">
    <property type="entry name" value="tRNA_psdUridine_synth_TruB"/>
</dbReference>
<dbReference type="GO" id="GO:0006400">
    <property type="term" value="P:tRNA modification"/>
    <property type="evidence" value="ECO:0007669"/>
    <property type="project" value="TreeGrafter"/>
</dbReference>
<dbReference type="EMBL" id="BEXB01000001">
    <property type="protein sequence ID" value="GAY74604.1"/>
    <property type="molecule type" value="Genomic_DNA"/>
</dbReference>
<dbReference type="InterPro" id="IPR020103">
    <property type="entry name" value="PsdUridine_synth_cat_dom_sf"/>
</dbReference>
<comment type="caution">
    <text evidence="1">The sequence shown here is derived from an EMBL/GenBank/DDBJ whole genome shotgun (WGS) entry which is preliminary data.</text>
</comment>
<dbReference type="Gene3D" id="3.30.2350.10">
    <property type="entry name" value="Pseudouridine synthase"/>
    <property type="match status" value="1"/>
</dbReference>
<dbReference type="GO" id="GO:0003723">
    <property type="term" value="F:RNA binding"/>
    <property type="evidence" value="ECO:0007669"/>
    <property type="project" value="InterPro"/>
</dbReference>
<dbReference type="PANTHER" id="PTHR13767">
    <property type="entry name" value="TRNA-PSEUDOURIDINE SYNTHASE"/>
    <property type="match status" value="1"/>
</dbReference>
<keyword evidence="1" id="KW-0456">Lyase</keyword>
<sequence length="47" mass="5406">MPEYNGLLPLYKPRGMTSHDCVFRLRKLLKFRKIGHTGTLDPASTVF</sequence>
<protein>
    <submittedName>
        <fullName evidence="1">tRNA pseudouridine synthase B</fullName>
        <ecNumber evidence="1">4.2.1.70</ecNumber>
    </submittedName>
</protein>
<dbReference type="SUPFAM" id="SSF55120">
    <property type="entry name" value="Pseudouridine synthase"/>
    <property type="match status" value="1"/>
</dbReference>
<dbReference type="Proteomes" id="UP000319716">
    <property type="component" value="Unassembled WGS sequence"/>
</dbReference>
<dbReference type="AlphaFoldDB" id="A0A4Y1Z6G7"/>
<dbReference type="PANTHER" id="PTHR13767:SF2">
    <property type="entry name" value="PSEUDOURIDYLATE SYNTHASE TRUB1"/>
    <property type="match status" value="1"/>
</dbReference>
<evidence type="ECO:0000313" key="1">
    <source>
        <dbReference type="EMBL" id="GAY74604.1"/>
    </source>
</evidence>
<organism evidence="1 2">
    <name type="scientific">Sporolactobacillus inulinus</name>
    <dbReference type="NCBI Taxonomy" id="2078"/>
    <lineage>
        <taxon>Bacteria</taxon>
        <taxon>Bacillati</taxon>
        <taxon>Bacillota</taxon>
        <taxon>Bacilli</taxon>
        <taxon>Bacillales</taxon>
        <taxon>Sporolactobacillaceae</taxon>
        <taxon>Sporolactobacillus</taxon>
    </lineage>
</organism>
<name>A0A4Y1Z6G7_9BACL</name>
<gene>
    <name evidence="1" type="ORF">NBRC111894_158</name>
</gene>
<dbReference type="GO" id="GO:0004730">
    <property type="term" value="F:pseudouridylate synthase activity"/>
    <property type="evidence" value="ECO:0007669"/>
    <property type="project" value="UniProtKB-EC"/>
</dbReference>
<proteinExistence type="predicted"/>
<dbReference type="EC" id="4.2.1.70" evidence="1"/>